<comment type="caution">
    <text evidence="1">The sequence shown here is derived from an EMBL/GenBank/DDBJ whole genome shotgun (WGS) entry which is preliminary data.</text>
</comment>
<protein>
    <submittedName>
        <fullName evidence="1">Uncharacterized protein</fullName>
    </submittedName>
</protein>
<organism evidence="1">
    <name type="scientific">marine sediment metagenome</name>
    <dbReference type="NCBI Taxonomy" id="412755"/>
    <lineage>
        <taxon>unclassified sequences</taxon>
        <taxon>metagenomes</taxon>
        <taxon>ecological metagenomes</taxon>
    </lineage>
</organism>
<dbReference type="EMBL" id="LAZR01013636">
    <property type="protein sequence ID" value="KKM21060.1"/>
    <property type="molecule type" value="Genomic_DNA"/>
</dbReference>
<accession>A0A0F9KZP8</accession>
<proteinExistence type="predicted"/>
<name>A0A0F9KZP8_9ZZZZ</name>
<sequence>MNKLSEFVYFKGKKEDFILTFTGGEQIFAKDIEYIANFHPHIVEIAIVLIVSSKRNLHLHV</sequence>
<gene>
    <name evidence="1" type="ORF">LCGC14_1639220</name>
</gene>
<dbReference type="AlphaFoldDB" id="A0A0F9KZP8"/>
<reference evidence="1" key="1">
    <citation type="journal article" date="2015" name="Nature">
        <title>Complex archaea that bridge the gap between prokaryotes and eukaryotes.</title>
        <authorList>
            <person name="Spang A."/>
            <person name="Saw J.H."/>
            <person name="Jorgensen S.L."/>
            <person name="Zaremba-Niedzwiedzka K."/>
            <person name="Martijn J."/>
            <person name="Lind A.E."/>
            <person name="van Eijk R."/>
            <person name="Schleper C."/>
            <person name="Guy L."/>
            <person name="Ettema T.J."/>
        </authorList>
    </citation>
    <scope>NUCLEOTIDE SEQUENCE</scope>
</reference>
<evidence type="ECO:0000313" key="1">
    <source>
        <dbReference type="EMBL" id="KKM21060.1"/>
    </source>
</evidence>